<evidence type="ECO:0000256" key="1">
    <source>
        <dbReference type="ARBA" id="ARBA00023015"/>
    </source>
</evidence>
<dbReference type="PROSITE" id="PS00622">
    <property type="entry name" value="HTH_LUXR_1"/>
    <property type="match status" value="1"/>
</dbReference>
<dbReference type="EMBL" id="JACCFQ010000001">
    <property type="protein sequence ID" value="NYJ17118.1"/>
    <property type="molecule type" value="Genomic_DNA"/>
</dbReference>
<dbReference type="PANTHER" id="PTHR44688:SF16">
    <property type="entry name" value="DNA-BINDING TRANSCRIPTIONAL ACTIVATOR DEVR_DOSR"/>
    <property type="match status" value="1"/>
</dbReference>
<feature type="region of interest" description="Disordered" evidence="4">
    <location>
        <begin position="881"/>
        <end position="901"/>
    </location>
</feature>
<dbReference type="InterPro" id="IPR036388">
    <property type="entry name" value="WH-like_DNA-bd_sf"/>
</dbReference>
<dbReference type="SUPFAM" id="SSF46894">
    <property type="entry name" value="C-terminal effector domain of the bipartite response regulators"/>
    <property type="match status" value="1"/>
</dbReference>
<feature type="domain" description="HTH luxR-type" evidence="5">
    <location>
        <begin position="818"/>
        <end position="883"/>
    </location>
</feature>
<dbReference type="SUPFAM" id="SSF48452">
    <property type="entry name" value="TPR-like"/>
    <property type="match status" value="1"/>
</dbReference>
<accession>A0A7Z0E8Q2</accession>
<dbReference type="PANTHER" id="PTHR44688">
    <property type="entry name" value="DNA-BINDING TRANSCRIPTIONAL ACTIVATOR DEVR_DOSR"/>
    <property type="match status" value="1"/>
</dbReference>
<organism evidence="6 7">
    <name type="scientific">Nesterenkonia sandarakina</name>
    <dbReference type="NCBI Taxonomy" id="272918"/>
    <lineage>
        <taxon>Bacteria</taxon>
        <taxon>Bacillati</taxon>
        <taxon>Actinomycetota</taxon>
        <taxon>Actinomycetes</taxon>
        <taxon>Micrococcales</taxon>
        <taxon>Micrococcaceae</taxon>
        <taxon>Nesterenkonia</taxon>
    </lineage>
</organism>
<protein>
    <submittedName>
        <fullName evidence="6">DNA-binding CsgD family transcriptional regulator</fullName>
    </submittedName>
</protein>
<dbReference type="InterPro" id="IPR016032">
    <property type="entry name" value="Sig_transdc_resp-reg_C-effctor"/>
</dbReference>
<dbReference type="Gene3D" id="1.25.40.10">
    <property type="entry name" value="Tetratricopeptide repeat domain"/>
    <property type="match status" value="2"/>
</dbReference>
<dbReference type="SUPFAM" id="SSF52540">
    <property type="entry name" value="P-loop containing nucleoside triphosphate hydrolases"/>
    <property type="match status" value="1"/>
</dbReference>
<evidence type="ECO:0000256" key="4">
    <source>
        <dbReference type="SAM" id="MobiDB-lite"/>
    </source>
</evidence>
<dbReference type="PRINTS" id="PR00038">
    <property type="entry name" value="HTHLUXR"/>
</dbReference>
<evidence type="ECO:0000256" key="3">
    <source>
        <dbReference type="ARBA" id="ARBA00023163"/>
    </source>
</evidence>
<keyword evidence="7" id="KW-1185">Reference proteome</keyword>
<evidence type="ECO:0000313" key="7">
    <source>
        <dbReference type="Proteomes" id="UP000560069"/>
    </source>
</evidence>
<dbReference type="GO" id="GO:0003677">
    <property type="term" value="F:DNA binding"/>
    <property type="evidence" value="ECO:0007669"/>
    <property type="project" value="UniProtKB-KW"/>
</dbReference>
<sequence>MKAKTAAVVLGREPERAKVLRAIYSTLSGRSAVCLLEGTIGSGKSALAAEARGRAETAGLRIVSVTDLSATLDLPEALEQHGSGPYCVVADDLHRASAKTKQALDRLVEQGSRAPGAVPPVLLLATASPTTDPLVRRLAKFAAHTGTRITLRGIPQPELAKLLGQHGHHPSEPLLSATHRRAAGNPGIALRLMSAGLDVAAVEASTIPQSYLEPEITGLEPCLRTFLEVLALDSGGSRAEIAAEAAILALRAARLDLLTPPEPGDLVEALSPILSGNGQEVHLADQAWREAAVALIEPAHRRQLHKLLAERTTGLPRARHLCAAAAQMDPTLGDALEAQGLQALDAGDYPASAEYLALAMSVSQGEERRRRMVSASLTVGIAENPGGVVELFAEIELLEDPILISFFQAGLAFFTGELAQARRLLLGVLRSPGAPEDLEDLTRWRMLILLCTVEIASAEEQAAQAAVAELRGLDVEPVSPIDRVLSRLLVMHEVYALWNTGAIEETITRLDAFLIEAAGTAEHTDALYFRGRAHYYAGHVTAALDDLERAEAGRHHRVVPAAAQRGMAEQAMIDFQLGRWTDAILRAERVITMARTSQDWRGLASSHAVLAMVAVAHADETAAAEHTDWLAHHVTTASALPLYNVMIAMAWTARMSGDHERALQVIADFRRSRLNSWSDAVGLIGWRALELDALLDSEKNLSAAKLAEAERLLETFSQKVALRPGLPLPFGHPVAVRAKLAARRGDLVRAVADYRAAIWLSTDFPHTRARMHHLLGVTHRERGEHIEADEQLEAARDIFAQLGASPELTAVKGRLLAVAGRYASLTPRERDIAHLISQGRTNQEISEGLFVSKKTVEYHVSNLLPKLGMESRRELWTAAAVASQRTSPPAQTPGFSPGVRA</sequence>
<evidence type="ECO:0000313" key="6">
    <source>
        <dbReference type="EMBL" id="NYJ17118.1"/>
    </source>
</evidence>
<dbReference type="InterPro" id="IPR000792">
    <property type="entry name" value="Tscrpt_reg_LuxR_C"/>
</dbReference>
<keyword evidence="2 6" id="KW-0238">DNA-binding</keyword>
<gene>
    <name evidence="6" type="ORF">HNR11_001652</name>
</gene>
<evidence type="ECO:0000256" key="2">
    <source>
        <dbReference type="ARBA" id="ARBA00023125"/>
    </source>
</evidence>
<dbReference type="RefSeq" id="WP_179441905.1">
    <property type="nucleotide sequence ID" value="NZ_BAAALK010000002.1"/>
</dbReference>
<dbReference type="CDD" id="cd06170">
    <property type="entry name" value="LuxR_C_like"/>
    <property type="match status" value="1"/>
</dbReference>
<dbReference type="PROSITE" id="PS50043">
    <property type="entry name" value="HTH_LUXR_2"/>
    <property type="match status" value="1"/>
</dbReference>
<proteinExistence type="predicted"/>
<reference evidence="6 7" key="1">
    <citation type="submission" date="2020-07" db="EMBL/GenBank/DDBJ databases">
        <title>Sequencing the genomes of 1000 actinobacteria strains.</title>
        <authorList>
            <person name="Klenk H.-P."/>
        </authorList>
    </citation>
    <scope>NUCLEOTIDE SEQUENCE [LARGE SCALE GENOMIC DNA]</scope>
    <source>
        <strain evidence="6 7">DSM 15664</strain>
    </source>
</reference>
<dbReference type="GO" id="GO:0006355">
    <property type="term" value="P:regulation of DNA-templated transcription"/>
    <property type="evidence" value="ECO:0007669"/>
    <property type="project" value="InterPro"/>
</dbReference>
<keyword evidence="3" id="KW-0804">Transcription</keyword>
<evidence type="ECO:0000259" key="5">
    <source>
        <dbReference type="PROSITE" id="PS50043"/>
    </source>
</evidence>
<dbReference type="InterPro" id="IPR011990">
    <property type="entry name" value="TPR-like_helical_dom_sf"/>
</dbReference>
<keyword evidence="1" id="KW-0805">Transcription regulation</keyword>
<dbReference type="AlphaFoldDB" id="A0A7Z0E8Q2"/>
<dbReference type="InterPro" id="IPR027417">
    <property type="entry name" value="P-loop_NTPase"/>
</dbReference>
<dbReference type="Gene3D" id="1.10.10.10">
    <property type="entry name" value="Winged helix-like DNA-binding domain superfamily/Winged helix DNA-binding domain"/>
    <property type="match status" value="1"/>
</dbReference>
<dbReference type="Proteomes" id="UP000560069">
    <property type="component" value="Unassembled WGS sequence"/>
</dbReference>
<dbReference type="SMART" id="SM00421">
    <property type="entry name" value="HTH_LUXR"/>
    <property type="match status" value="1"/>
</dbReference>
<name>A0A7Z0E8Q2_9MICC</name>
<dbReference type="Pfam" id="PF00196">
    <property type="entry name" value="GerE"/>
    <property type="match status" value="1"/>
</dbReference>
<comment type="caution">
    <text evidence="6">The sequence shown here is derived from an EMBL/GenBank/DDBJ whole genome shotgun (WGS) entry which is preliminary data.</text>
</comment>